<feature type="compositionally biased region" description="Polar residues" evidence="1">
    <location>
        <begin position="186"/>
        <end position="196"/>
    </location>
</feature>
<feature type="compositionally biased region" description="Acidic residues" evidence="1">
    <location>
        <begin position="256"/>
        <end position="274"/>
    </location>
</feature>
<feature type="compositionally biased region" description="Basic and acidic residues" evidence="1">
    <location>
        <begin position="317"/>
        <end position="331"/>
    </location>
</feature>
<feature type="compositionally biased region" description="Basic residues" evidence="1">
    <location>
        <begin position="170"/>
        <end position="182"/>
    </location>
</feature>
<feature type="compositionally biased region" description="Basic residues" evidence="1">
    <location>
        <begin position="286"/>
        <end position="302"/>
    </location>
</feature>
<sequence length="970" mass="107301">MALNSESSLRNGSPKKQELPTLQVPPSVALKARSRQRQLHNHLNDKGNNHTENSNSKHTNSNSNSNDEEELEEGFRILQYPPEPWGRASRNRATAIIPSRRIISSLVEDIRPATDSQGSTDTSRNRRNRCVNNIKRVALLKRARCSSTTSVSNATESSDGDSESIFNTRKSSKSSARKRQTKQQRLGQQPFSDTLNVANATTPTTAHLTPRKPKFPRKPLRLRHIETPPDFQDEHVEVLVVDDDEDEDEEEEVVVVDEEDETAAVTNDGDDTSESDYNPGRETMTQHRRQRERKARSRKRGLFRQDEDESQAVEQIQEPKEVHLELDRPTEMPKMEEPYRIIERMDCVVIPVIDLPERSIAARSTRKSAQPPPRTATGKFTRKDIKQEPELKTRVTNTIKDITLTTQSPIKATTPSGTSPDSRRTIEIAPVLDMDLDAPRQTRLDVRKNITANLEPTKTAPPTNAQDLANDRKGSSRQASKDVESPCKPSSTQVRTKIFHGWWLKRKDTLVQEGNLGILVQGNMLEPKPMTWHTSTIKDAPEPTLVMTFTGSFYRLNGSIDVQKMEGNGFSRDVIKAFRNGFPADWKTVLHKAYGTQVTSAVSMGKERPTDKKINTATENDYSALQQQEGSLTQQPRVSVKYGKSIIQHENQQTRQATWEERRIAIEITPEDDSSQMIRETSRRPAVVPVEQASAQVKSASLPSRGPTSAPPRNRAFGRDEAVEITISAASGESFSASSVVSRATKGTTIKKPESRPESLPSNSRKESILTKKPTSAGASTPSASSTPPALTLVKVQEGVTATGQLSTPRRASAPASASLQGDTFILRRLSAPDQSITGMGSWKAVGSTVYGADKSLDRSLDGDLRMRSMAVVERIREHTRQHSDLSTVMTDRAVQEGQLSVNTGSMLTEAELQALGAGSATTLLSLRGSSETTSLPLAKSLTSISSSLRPTFDDSDLTFHDDANLFDKT</sequence>
<dbReference type="PANTHER" id="PTHR16124:SF3">
    <property type="entry name" value="MIS18-BINDING PROTEIN 1"/>
    <property type="match status" value="1"/>
</dbReference>
<feature type="region of interest" description="Disordered" evidence="1">
    <location>
        <begin position="256"/>
        <end position="331"/>
    </location>
</feature>
<gene>
    <name evidence="3" type="ORF">BG015_004306</name>
</gene>
<feature type="compositionally biased region" description="Low complexity" evidence="1">
    <location>
        <begin position="734"/>
        <end position="744"/>
    </location>
</feature>
<accession>A0A9P5RCU2</accession>
<dbReference type="Proteomes" id="UP000748756">
    <property type="component" value="Unassembled WGS sequence"/>
</dbReference>
<feature type="compositionally biased region" description="Low complexity" evidence="1">
    <location>
        <begin position="774"/>
        <end position="790"/>
    </location>
</feature>
<dbReference type="EMBL" id="JAAAUQ010002046">
    <property type="protein sequence ID" value="KAF9128684.1"/>
    <property type="molecule type" value="Genomic_DNA"/>
</dbReference>
<feature type="region of interest" description="Disordered" evidence="1">
    <location>
        <begin position="451"/>
        <end position="492"/>
    </location>
</feature>
<comment type="caution">
    <text evidence="3">The sequence shown here is derived from an EMBL/GenBank/DDBJ whole genome shotgun (WGS) entry which is preliminary data.</text>
</comment>
<dbReference type="GO" id="GO:0000775">
    <property type="term" value="C:chromosome, centromeric region"/>
    <property type="evidence" value="ECO:0007669"/>
    <property type="project" value="TreeGrafter"/>
</dbReference>
<evidence type="ECO:0000259" key="2">
    <source>
        <dbReference type="Pfam" id="PF09133"/>
    </source>
</evidence>
<feature type="compositionally biased region" description="Low complexity" evidence="1">
    <location>
        <begin position="50"/>
        <end position="65"/>
    </location>
</feature>
<feature type="region of interest" description="Disordered" evidence="1">
    <location>
        <begin position="1"/>
        <end position="72"/>
    </location>
</feature>
<feature type="compositionally biased region" description="Polar residues" evidence="1">
    <location>
        <begin position="693"/>
        <end position="702"/>
    </location>
</feature>
<feature type="compositionally biased region" description="Polar residues" evidence="1">
    <location>
        <begin position="1"/>
        <end position="11"/>
    </location>
</feature>
<name>A0A9P5RCU2_9FUNG</name>
<feature type="region of interest" description="Disordered" evidence="1">
    <location>
        <begin position="670"/>
        <end position="718"/>
    </location>
</feature>
<proteinExistence type="predicted"/>
<reference evidence="3" key="1">
    <citation type="journal article" date="2020" name="Fungal Divers.">
        <title>Resolving the Mortierellaceae phylogeny through synthesis of multi-gene phylogenetics and phylogenomics.</title>
        <authorList>
            <person name="Vandepol N."/>
            <person name="Liber J."/>
            <person name="Desiro A."/>
            <person name="Na H."/>
            <person name="Kennedy M."/>
            <person name="Barry K."/>
            <person name="Grigoriev I.V."/>
            <person name="Miller A.N."/>
            <person name="O'Donnell K."/>
            <person name="Stajich J.E."/>
            <person name="Bonito G."/>
        </authorList>
    </citation>
    <scope>NUCLEOTIDE SEQUENCE</scope>
    <source>
        <strain evidence="3">NRRL 6426</strain>
    </source>
</reference>
<feature type="compositionally biased region" description="Basic and acidic residues" evidence="1">
    <location>
        <begin position="469"/>
        <end position="485"/>
    </location>
</feature>
<dbReference type="Pfam" id="PF09133">
    <property type="entry name" value="SANTA"/>
    <property type="match status" value="1"/>
</dbReference>
<dbReference type="OrthoDB" id="118550at2759"/>
<feature type="region of interest" description="Disordered" evidence="1">
    <location>
        <begin position="361"/>
        <end position="391"/>
    </location>
</feature>
<feature type="region of interest" description="Disordered" evidence="1">
    <location>
        <begin position="734"/>
        <end position="790"/>
    </location>
</feature>
<dbReference type="PANTHER" id="PTHR16124">
    <property type="entry name" value="MIS18-BINDING PROTEIN 1"/>
    <property type="match status" value="1"/>
</dbReference>
<dbReference type="InterPro" id="IPR039110">
    <property type="entry name" value="KNL2-like"/>
</dbReference>
<organism evidence="3 4">
    <name type="scientific">Linnemannia schmuckeri</name>
    <dbReference type="NCBI Taxonomy" id="64567"/>
    <lineage>
        <taxon>Eukaryota</taxon>
        <taxon>Fungi</taxon>
        <taxon>Fungi incertae sedis</taxon>
        <taxon>Mucoromycota</taxon>
        <taxon>Mortierellomycotina</taxon>
        <taxon>Mortierellomycetes</taxon>
        <taxon>Mortierellales</taxon>
        <taxon>Mortierellaceae</taxon>
        <taxon>Linnemannia</taxon>
    </lineage>
</organism>
<evidence type="ECO:0000256" key="1">
    <source>
        <dbReference type="SAM" id="MobiDB-lite"/>
    </source>
</evidence>
<evidence type="ECO:0000313" key="3">
    <source>
        <dbReference type="EMBL" id="KAF9128684.1"/>
    </source>
</evidence>
<feature type="region of interest" description="Disordered" evidence="1">
    <location>
        <begin position="406"/>
        <end position="434"/>
    </location>
</feature>
<feature type="region of interest" description="Disordered" evidence="1">
    <location>
        <begin position="143"/>
        <end position="196"/>
    </location>
</feature>
<keyword evidence="4" id="KW-1185">Reference proteome</keyword>
<feature type="domain" description="SANTA" evidence="2">
    <location>
        <begin position="500"/>
        <end position="588"/>
    </location>
</feature>
<feature type="compositionally biased region" description="Basic and acidic residues" evidence="1">
    <location>
        <begin position="381"/>
        <end position="391"/>
    </location>
</feature>
<evidence type="ECO:0000313" key="4">
    <source>
        <dbReference type="Proteomes" id="UP000748756"/>
    </source>
</evidence>
<dbReference type="InterPro" id="IPR015216">
    <property type="entry name" value="SANTA"/>
</dbReference>
<feature type="compositionally biased region" description="Polar residues" evidence="1">
    <location>
        <begin position="406"/>
        <end position="420"/>
    </location>
</feature>
<protein>
    <recommendedName>
        <fullName evidence="2">SANTA domain-containing protein</fullName>
    </recommendedName>
</protein>
<feature type="compositionally biased region" description="Polar residues" evidence="1">
    <location>
        <begin position="145"/>
        <end position="157"/>
    </location>
</feature>
<feature type="compositionally biased region" description="Polar residues" evidence="1">
    <location>
        <begin position="451"/>
        <end position="467"/>
    </location>
</feature>
<dbReference type="AlphaFoldDB" id="A0A9P5RCU2"/>